<evidence type="ECO:0000256" key="9">
    <source>
        <dbReference type="ARBA" id="ARBA00023049"/>
    </source>
</evidence>
<dbReference type="GO" id="GO:0006508">
    <property type="term" value="P:proteolysis"/>
    <property type="evidence" value="ECO:0007669"/>
    <property type="project" value="UniProtKB-KW"/>
</dbReference>
<dbReference type="PRINTS" id="PR00765">
    <property type="entry name" value="CRBOXYPTASEA"/>
</dbReference>
<evidence type="ECO:0000259" key="11">
    <source>
        <dbReference type="PROSITE" id="PS52035"/>
    </source>
</evidence>
<keyword evidence="5" id="KW-0479">Metal-binding</keyword>
<evidence type="ECO:0000256" key="1">
    <source>
        <dbReference type="ARBA" id="ARBA00001947"/>
    </source>
</evidence>
<dbReference type="Proteomes" id="UP000736335">
    <property type="component" value="Unassembled WGS sequence"/>
</dbReference>
<keyword evidence="6" id="KW-0732">Signal</keyword>
<dbReference type="GO" id="GO:0004181">
    <property type="term" value="F:metallocarboxypeptidase activity"/>
    <property type="evidence" value="ECO:0007669"/>
    <property type="project" value="InterPro"/>
</dbReference>
<comment type="caution">
    <text evidence="10">Lacks conserved residue(s) required for the propagation of feature annotation.</text>
</comment>
<reference evidence="12" key="1">
    <citation type="journal article" date="2020" name="Nat. Commun.">
        <title>Large-scale genome sequencing of mycorrhizal fungi provides insights into the early evolution of symbiotic traits.</title>
        <authorList>
            <person name="Miyauchi S."/>
            <person name="Kiss E."/>
            <person name="Kuo A."/>
            <person name="Drula E."/>
            <person name="Kohler A."/>
            <person name="Sanchez-Garcia M."/>
            <person name="Morin E."/>
            <person name="Andreopoulos B."/>
            <person name="Barry K.W."/>
            <person name="Bonito G."/>
            <person name="Buee M."/>
            <person name="Carver A."/>
            <person name="Chen C."/>
            <person name="Cichocki N."/>
            <person name="Clum A."/>
            <person name="Culley D."/>
            <person name="Crous P.W."/>
            <person name="Fauchery L."/>
            <person name="Girlanda M."/>
            <person name="Hayes R.D."/>
            <person name="Keri Z."/>
            <person name="LaButti K."/>
            <person name="Lipzen A."/>
            <person name="Lombard V."/>
            <person name="Magnuson J."/>
            <person name="Maillard F."/>
            <person name="Murat C."/>
            <person name="Nolan M."/>
            <person name="Ohm R.A."/>
            <person name="Pangilinan J."/>
            <person name="Pereira M.F."/>
            <person name="Perotto S."/>
            <person name="Peter M."/>
            <person name="Pfister S."/>
            <person name="Riley R."/>
            <person name="Sitrit Y."/>
            <person name="Stielow J.B."/>
            <person name="Szollosi G."/>
            <person name="Zifcakova L."/>
            <person name="Stursova M."/>
            <person name="Spatafora J.W."/>
            <person name="Tedersoo L."/>
            <person name="Vaario L.M."/>
            <person name="Yamada A."/>
            <person name="Yan M."/>
            <person name="Wang P."/>
            <person name="Xu J."/>
            <person name="Bruns T."/>
            <person name="Baldrian P."/>
            <person name="Vilgalys R."/>
            <person name="Dunand C."/>
            <person name="Henrissat B."/>
            <person name="Grigoriev I.V."/>
            <person name="Hibbett D."/>
            <person name="Nagy L.G."/>
            <person name="Martin F.M."/>
        </authorList>
    </citation>
    <scope>NUCLEOTIDE SEQUENCE</scope>
    <source>
        <strain evidence="12">UH-Tt-Lm1</strain>
    </source>
</reference>
<dbReference type="PANTHER" id="PTHR11705">
    <property type="entry name" value="PROTEASE FAMILY M14 CARBOXYPEPTIDASE A,B"/>
    <property type="match status" value="1"/>
</dbReference>
<keyword evidence="9" id="KW-0482">Metalloprotease</keyword>
<evidence type="ECO:0000256" key="10">
    <source>
        <dbReference type="PROSITE-ProRule" id="PRU01379"/>
    </source>
</evidence>
<name>A0A9P6HK41_9AGAM</name>
<evidence type="ECO:0000256" key="5">
    <source>
        <dbReference type="ARBA" id="ARBA00022723"/>
    </source>
</evidence>
<gene>
    <name evidence="12" type="ORF">BJ322DRAFT_584197</name>
</gene>
<reference evidence="12" key="2">
    <citation type="submission" date="2020-11" db="EMBL/GenBank/DDBJ databases">
        <authorList>
            <consortium name="DOE Joint Genome Institute"/>
            <person name="Kuo A."/>
            <person name="Miyauchi S."/>
            <person name="Kiss E."/>
            <person name="Drula E."/>
            <person name="Kohler A."/>
            <person name="Sanchez-Garcia M."/>
            <person name="Andreopoulos B."/>
            <person name="Barry K.W."/>
            <person name="Bonito G."/>
            <person name="Buee M."/>
            <person name="Carver A."/>
            <person name="Chen C."/>
            <person name="Cichocki N."/>
            <person name="Clum A."/>
            <person name="Culley D."/>
            <person name="Crous P.W."/>
            <person name="Fauchery L."/>
            <person name="Girlanda M."/>
            <person name="Hayes R."/>
            <person name="Keri Z."/>
            <person name="Labutti K."/>
            <person name="Lipzen A."/>
            <person name="Lombard V."/>
            <person name="Magnuson J."/>
            <person name="Maillard F."/>
            <person name="Morin E."/>
            <person name="Murat C."/>
            <person name="Nolan M."/>
            <person name="Ohm R."/>
            <person name="Pangilinan J."/>
            <person name="Pereira M."/>
            <person name="Perotto S."/>
            <person name="Peter M."/>
            <person name="Riley R."/>
            <person name="Sitrit Y."/>
            <person name="Stielow B."/>
            <person name="Szollosi G."/>
            <person name="Zifcakova L."/>
            <person name="Stursova M."/>
            <person name="Spatafora J.W."/>
            <person name="Tedersoo L."/>
            <person name="Vaario L.-M."/>
            <person name="Yamada A."/>
            <person name="Yan M."/>
            <person name="Wang P."/>
            <person name="Xu J."/>
            <person name="Bruns T."/>
            <person name="Baldrian P."/>
            <person name="Vilgalys R."/>
            <person name="Henrissat B."/>
            <person name="Grigoriev I.V."/>
            <person name="Hibbett D."/>
            <person name="Nagy L.G."/>
            <person name="Martin F.M."/>
        </authorList>
    </citation>
    <scope>NUCLEOTIDE SEQUENCE</scope>
    <source>
        <strain evidence="12">UH-Tt-Lm1</strain>
    </source>
</reference>
<feature type="domain" description="Peptidase M14" evidence="11">
    <location>
        <begin position="171"/>
        <end position="480"/>
    </location>
</feature>
<keyword evidence="13" id="KW-1185">Reference proteome</keyword>
<dbReference type="GO" id="GO:0008270">
    <property type="term" value="F:zinc ion binding"/>
    <property type="evidence" value="ECO:0007669"/>
    <property type="project" value="InterPro"/>
</dbReference>
<comment type="cofactor">
    <cofactor evidence="1">
        <name>Zn(2+)</name>
        <dbReference type="ChEBI" id="CHEBI:29105"/>
    </cofactor>
</comment>
<proteinExistence type="inferred from homology"/>
<evidence type="ECO:0000256" key="4">
    <source>
        <dbReference type="ARBA" id="ARBA00022670"/>
    </source>
</evidence>
<protein>
    <submittedName>
        <fullName evidence="12">Peptidase M14</fullName>
    </submittedName>
</protein>
<comment type="similarity">
    <text evidence="2 10">Belongs to the peptidase M14 family.</text>
</comment>
<sequence>MRASTAGDISSIFSMTAGMRRNSHVLEAFFGFKDSANRSVKRRNLLLLVAMFGSTFRSLLLAGLCLSDSQNLAEDQVVVEPKGSPVLRRFNFSSPTQLQKTLDKAQNRGLDVWQATPQHIDIYFPSNSTAPPFQLPFQDFPVLDFGPAQTANPPNSQSWDMSFSTSTFHSSYHPLPEIERFISDLAKEHPNLVELISIGRTTEQREMTVVKISADEKSAPGQKNEEPLKSKGAVVIIGAQHAREWIAVSTALYVAHGLVASPSEHYSLNGLLHHYDFYILPVANPDGYHYTWTEDRFWYKTRQKLSSRGKCIGIDMNRNWGYKWREADKGNEKLCDNWYAGSRPFQTPETNNLANFVWSLSHLKIFLDLRSYGQMISSPYSFSCKRVPKDAEDQLEAASGAASALTSVHAVPYTVGRLCLQLYKAHGNVIDWMYQSRGIKYSYAVHLRDTGTYGFSLPAEWIRPVGEETTRMIKYLANFLNKRPT</sequence>
<dbReference type="FunFam" id="3.40.630.10:FF:000084">
    <property type="entry name" value="Carboxypeptidase B2"/>
    <property type="match status" value="1"/>
</dbReference>
<dbReference type="PROSITE" id="PS52035">
    <property type="entry name" value="PEPTIDASE_M14"/>
    <property type="match status" value="1"/>
</dbReference>
<evidence type="ECO:0000256" key="8">
    <source>
        <dbReference type="ARBA" id="ARBA00022833"/>
    </source>
</evidence>
<evidence type="ECO:0000313" key="13">
    <source>
        <dbReference type="Proteomes" id="UP000736335"/>
    </source>
</evidence>
<dbReference type="Gene3D" id="3.40.630.10">
    <property type="entry name" value="Zn peptidases"/>
    <property type="match status" value="1"/>
</dbReference>
<dbReference type="PANTHER" id="PTHR11705:SF143">
    <property type="entry name" value="SLL0236 PROTEIN"/>
    <property type="match status" value="1"/>
</dbReference>
<evidence type="ECO:0000256" key="6">
    <source>
        <dbReference type="ARBA" id="ARBA00022729"/>
    </source>
</evidence>
<keyword evidence="8" id="KW-0862">Zinc</keyword>
<evidence type="ECO:0000256" key="7">
    <source>
        <dbReference type="ARBA" id="ARBA00022801"/>
    </source>
</evidence>
<organism evidence="12 13">
    <name type="scientific">Thelephora terrestris</name>
    <dbReference type="NCBI Taxonomy" id="56493"/>
    <lineage>
        <taxon>Eukaryota</taxon>
        <taxon>Fungi</taxon>
        <taxon>Dikarya</taxon>
        <taxon>Basidiomycota</taxon>
        <taxon>Agaricomycotina</taxon>
        <taxon>Agaricomycetes</taxon>
        <taxon>Thelephorales</taxon>
        <taxon>Thelephoraceae</taxon>
        <taxon>Thelephora</taxon>
    </lineage>
</organism>
<dbReference type="SMART" id="SM00631">
    <property type="entry name" value="Zn_pept"/>
    <property type="match status" value="1"/>
</dbReference>
<dbReference type="EMBL" id="WIUZ02000004">
    <property type="protein sequence ID" value="KAF9787846.1"/>
    <property type="molecule type" value="Genomic_DNA"/>
</dbReference>
<keyword evidence="4" id="KW-0645">Protease</keyword>
<dbReference type="AlphaFoldDB" id="A0A9P6HK41"/>
<keyword evidence="3" id="KW-0121">Carboxypeptidase</keyword>
<dbReference type="SUPFAM" id="SSF53187">
    <property type="entry name" value="Zn-dependent exopeptidases"/>
    <property type="match status" value="1"/>
</dbReference>
<dbReference type="InterPro" id="IPR000834">
    <property type="entry name" value="Peptidase_M14"/>
</dbReference>
<evidence type="ECO:0000256" key="2">
    <source>
        <dbReference type="ARBA" id="ARBA00005988"/>
    </source>
</evidence>
<comment type="caution">
    <text evidence="12">The sequence shown here is derived from an EMBL/GenBank/DDBJ whole genome shotgun (WGS) entry which is preliminary data.</text>
</comment>
<keyword evidence="7" id="KW-0378">Hydrolase</keyword>
<dbReference type="Pfam" id="PF00246">
    <property type="entry name" value="Peptidase_M14"/>
    <property type="match status" value="1"/>
</dbReference>
<dbReference type="OrthoDB" id="3626597at2759"/>
<evidence type="ECO:0000256" key="3">
    <source>
        <dbReference type="ARBA" id="ARBA00022645"/>
    </source>
</evidence>
<dbReference type="GO" id="GO:0005615">
    <property type="term" value="C:extracellular space"/>
    <property type="evidence" value="ECO:0007669"/>
    <property type="project" value="TreeGrafter"/>
</dbReference>
<dbReference type="CDD" id="cd03860">
    <property type="entry name" value="M14_CP_A-B_like"/>
    <property type="match status" value="1"/>
</dbReference>
<accession>A0A9P6HK41</accession>
<evidence type="ECO:0000313" key="12">
    <source>
        <dbReference type="EMBL" id="KAF9787846.1"/>
    </source>
</evidence>